<dbReference type="Pfam" id="PF13395">
    <property type="entry name" value="HNH_4"/>
    <property type="match status" value="1"/>
</dbReference>
<evidence type="ECO:0000256" key="10">
    <source>
        <dbReference type="ARBA" id="ARBA00023211"/>
    </source>
</evidence>
<keyword evidence="10" id="KW-0464">Manganese</keyword>
<organism evidence="14 15">
    <name type="scientific">Chitinophaga parva</name>
    <dbReference type="NCBI Taxonomy" id="2169414"/>
    <lineage>
        <taxon>Bacteria</taxon>
        <taxon>Pseudomonadati</taxon>
        <taxon>Bacteroidota</taxon>
        <taxon>Chitinophagia</taxon>
        <taxon>Chitinophagales</taxon>
        <taxon>Chitinophagaceae</taxon>
        <taxon>Chitinophaga</taxon>
    </lineage>
</organism>
<comment type="caution">
    <text evidence="14">The sequence shown here is derived from an EMBL/GenBank/DDBJ whole genome shotgun (WGS) entry which is preliminary data.</text>
</comment>
<comment type="domain">
    <text evidence="12">Has 2 endonuclease domains. The discontinuous RuvC-like domain cleaves the target DNA noncomplementary to crRNA while the HNH nuclease domain cleaves the target DNA complementary to crRNA.</text>
</comment>
<dbReference type="GO" id="GO:0003677">
    <property type="term" value="F:DNA binding"/>
    <property type="evidence" value="ECO:0007669"/>
    <property type="project" value="UniProtKB-UniRule"/>
</dbReference>
<evidence type="ECO:0000313" key="15">
    <source>
        <dbReference type="Proteomes" id="UP000244450"/>
    </source>
</evidence>
<keyword evidence="8 12" id="KW-0051">Antiviral defense</keyword>
<dbReference type="GO" id="GO:0051607">
    <property type="term" value="P:defense response to virus"/>
    <property type="evidence" value="ECO:0007669"/>
    <property type="project" value="UniProtKB-UniRule"/>
</dbReference>
<dbReference type="GO" id="GO:0004519">
    <property type="term" value="F:endonuclease activity"/>
    <property type="evidence" value="ECO:0007669"/>
    <property type="project" value="UniProtKB-UniRule"/>
</dbReference>
<keyword evidence="3 12" id="KW-0479">Metal-binding</keyword>
<keyword evidence="5 12" id="KW-0378">Hydrolase</keyword>
<feature type="domain" description="HNH Cas9-type" evidence="13">
    <location>
        <begin position="688"/>
        <end position="868"/>
    </location>
</feature>
<feature type="binding site" evidence="12">
    <location>
        <position position="698"/>
    </location>
    <ligand>
        <name>Mg(2+)</name>
        <dbReference type="ChEBI" id="CHEBI:18420"/>
        <label>2</label>
    </ligand>
</feature>
<dbReference type="GO" id="GO:0046872">
    <property type="term" value="F:metal ion binding"/>
    <property type="evidence" value="ECO:0007669"/>
    <property type="project" value="UniProtKB-UniRule"/>
</dbReference>
<dbReference type="GO" id="GO:0043571">
    <property type="term" value="P:maintenance of CRISPR repeat elements"/>
    <property type="evidence" value="ECO:0007669"/>
    <property type="project" value="UniProtKB-UniRule"/>
</dbReference>
<proteinExistence type="inferred from homology"/>
<name>A0A2T7BNX5_9BACT</name>
<dbReference type="EC" id="3.1.-.-" evidence="12"/>
<evidence type="ECO:0000256" key="3">
    <source>
        <dbReference type="ARBA" id="ARBA00022723"/>
    </source>
</evidence>
<comment type="function">
    <text evidence="12">CRISPR (clustered regularly interspaced short palindromic repeat) is an adaptive immune system that provides protection against mobile genetic elements (viruses, transposable elements and conjugative plasmids). CRISPR clusters contain spacers, sequences complementary to antecedent mobile elements, and target invading nucleic acids. CRISPR clusters are transcribed and processed into CRISPR RNA (crRNA). In type II CRISPR systems correct processing of pre-crRNA requires a trans-encoded small RNA (tracrRNA), endogenous ribonuclease 3 (rnc) and this protein. The tracrRNA serves as a guide for ribonuclease 3-aided processing of pre-crRNA. Subsequently Cas9/crRNA/tracrRNA endonucleolytically cleaves linear or circular dsDNA target complementary to the spacer; Cas9 is inactive in the absence of the 2 guide RNAs (gRNA). Cas9 recognizes the protospacer adjacent motif (PAM) in the CRISPR repeat sequences to help distinguish self versus nonself, as targets within the bacterial CRISPR locus do not have PAMs. PAM recognition is also required for catalytic activity.</text>
</comment>
<feature type="binding site" evidence="12">
    <location>
        <position position="8"/>
    </location>
    <ligand>
        <name>Mg(2+)</name>
        <dbReference type="ChEBI" id="CHEBI:18420"/>
        <label>1</label>
    </ligand>
</feature>
<keyword evidence="6 12" id="KW-0460">Magnesium</keyword>
<dbReference type="RefSeq" id="WP_108686016.1">
    <property type="nucleotide sequence ID" value="NZ_QCYK01000001.1"/>
</dbReference>
<feature type="binding site" evidence="12">
    <location>
        <position position="694"/>
    </location>
    <ligand>
        <name>Mg(2+)</name>
        <dbReference type="ChEBI" id="CHEBI:18420"/>
        <label>1</label>
    </ligand>
</feature>
<comment type="similarity">
    <text evidence="12">Belongs to the CRISPR-associated Cas9 family.</text>
</comment>
<sequence length="1388" mass="158617">MKKILGLDVGITSIGWAFVLEGTPDQSRIVRLGVRVNPLTTDEADNFEKGKPITETAGRTLKRSMRRNLQRYKQRRANLISILKQHHFISADTPLWEEGKGTTHSTHALRAKAAEAPISLQDLARVLLMLNKKRGYRSSRKVKSTEEGQAIDGMAIARQLYEQGLTPGQLAYQLLQSGKRHLPDFYRSDLRTEFDKVWNFQRTIHPEILTPDFKKAIDGKGLRATNAIFWTQYGFNTADVKGSRSEKKNKTYAWRAAAINTPLSREEMALVIAEINGNIANSSGYLGEISDRSKALIFSKQTVGQYQYAQLQQHPHTSLVNQVFYRQDYMDEFEKIWETQAQYHKELTPQLKRDIRDVIIFYQRKLRSQKGLISVCQFENRTIESPGGHEKNVGYKVAPRSSPLVQEFKIWQNLGHLDIWDKSSKIKVELNDAARQMLFDELNIKGKLPKEKVLKLLGLPAKTYEANFTNIEGNTTQKALYNAYLKILEQARHEPYKLLGLDPEKDELSVEDATTSVTVIKKGIAEAFTSLGINTAILEFNAELPGKAFEQQLSYQLWHLLYSYESDNSASGNDTLQALLKTKFGFSPSQASILADVPLLSDYANLSAKAIRKIFPYIKVLNYSEACAKAGYNHSASLTKEENEQRALKSHLRSLPKNSLRNPVVEKILNQLINVVNAIIDNPELGKPDEIRIELARELKKNAAERQLMTADMAAATNENARISRLITEKFGFPNPTRSDVIKYKLYEELKMNGYKTLYSNTFIPEHELFSNKFDIEHIVPKALLFDDSFSNKTICLRKENIDKANRCAIDYIQEAFGTEEVDAYKQRVEMLYQCHQKNKTEGISRSKYKKLLQLPDDLGKGFIDRDLRDSQYIARQAKQMLEKICRTVTATTGSITKQLREDWGLVNIMQEINIDKYRALGLTELIEKKDGSTKERITEWSKRNDHRHHAMDALTVAFTKPKHIKFFNTVNARNSNDGKEVYSSQTQKFIVPMINFRQEATYHLEHLLISHKAKNKVVTKNKNRFKTAAGAMEKIELTPRGQLHKETIYGQIKVPVSREEKVGGKFTADYITRVASKPYRDALLQRLSENGNDSKKAFTGKNSLEKNPLFAADGTPVPLSVKIVEWETDYTIRKDVTPENLKDEKVIAKIIDPVARKVLMERFEAYNRNPKEAFSNLEKNPIWLNQQKGICIKRVTISGITNAEALHFKRDHRGKFILNAQGNPIPVDFISTGNNHHLAVYRDKDGNLQDNVVSFYEVVARAHQGLPAIDKTFNREEGWEFLFSMKQNECFVFPGDGFDPREIDLLNPANNKIIAPNLYRVQKLSKTQKGNSFARDYTFRHIYETEVKDRPELKNIAYKRILSLSALEAIVKVRINHIGQIINIGKI</sequence>
<evidence type="ECO:0000256" key="12">
    <source>
        <dbReference type="HAMAP-Rule" id="MF_01480"/>
    </source>
</evidence>
<keyword evidence="4 12" id="KW-0255">Endonuclease</keyword>
<keyword evidence="7 12" id="KW-0694">RNA-binding</keyword>
<dbReference type="InterPro" id="IPR028629">
    <property type="entry name" value="Cas9"/>
</dbReference>
<evidence type="ECO:0000256" key="7">
    <source>
        <dbReference type="ARBA" id="ARBA00022884"/>
    </source>
</evidence>
<evidence type="ECO:0000256" key="2">
    <source>
        <dbReference type="ARBA" id="ARBA00022722"/>
    </source>
</evidence>
<evidence type="ECO:0000256" key="1">
    <source>
        <dbReference type="ARBA" id="ARBA00001946"/>
    </source>
</evidence>
<keyword evidence="2 12" id="KW-0540">Nuclease</keyword>
<gene>
    <name evidence="12 14" type="primary">cas9</name>
    <name evidence="14" type="ORF">DCC81_07965</name>
</gene>
<evidence type="ECO:0000259" key="13">
    <source>
        <dbReference type="PROSITE" id="PS51749"/>
    </source>
</evidence>
<evidence type="ECO:0000313" key="14">
    <source>
        <dbReference type="EMBL" id="PUZ29378.1"/>
    </source>
</evidence>
<comment type="cofactor">
    <cofactor evidence="1 12">
        <name>Mg(2+)</name>
        <dbReference type="ChEBI" id="CHEBI:18420"/>
    </cofactor>
</comment>
<evidence type="ECO:0000256" key="6">
    <source>
        <dbReference type="ARBA" id="ARBA00022842"/>
    </source>
</evidence>
<dbReference type="OrthoDB" id="9777169at2"/>
<protein>
    <recommendedName>
        <fullName evidence="12">CRISPR-associated endonuclease Cas9</fullName>
        <ecNumber evidence="12">3.1.-.-</ecNumber>
    </recommendedName>
</protein>
<evidence type="ECO:0000256" key="5">
    <source>
        <dbReference type="ARBA" id="ARBA00022801"/>
    </source>
</evidence>
<dbReference type="InterPro" id="IPR041383">
    <property type="entry name" value="RuvC_III"/>
</dbReference>
<accession>A0A2T7BNX5</accession>
<comment type="subunit">
    <text evidence="11 12">Monomer. Binds crRNA and tracrRNA.</text>
</comment>
<dbReference type="InterPro" id="IPR003615">
    <property type="entry name" value="HNH_nuc"/>
</dbReference>
<feature type="binding site" evidence="12">
    <location>
        <position position="698"/>
    </location>
    <ligand>
        <name>Mg(2+)</name>
        <dbReference type="ChEBI" id="CHEBI:18420"/>
        <label>1</label>
    </ligand>
</feature>
<keyword evidence="9 12" id="KW-0238">DNA-binding</keyword>
<dbReference type="InterPro" id="IPR036397">
    <property type="entry name" value="RNaseH_sf"/>
</dbReference>
<feature type="active site" description="Proton acceptor for HNH nuclease domain" evidence="12">
    <location>
        <position position="778"/>
    </location>
</feature>
<evidence type="ECO:0000256" key="4">
    <source>
        <dbReference type="ARBA" id="ARBA00022759"/>
    </source>
</evidence>
<dbReference type="GO" id="GO:0003723">
    <property type="term" value="F:RNA binding"/>
    <property type="evidence" value="ECO:0007669"/>
    <property type="project" value="UniProtKB-UniRule"/>
</dbReference>
<dbReference type="Pfam" id="PF18541">
    <property type="entry name" value="RuvC_III"/>
    <property type="match status" value="1"/>
</dbReference>
<dbReference type="GO" id="GO:0016787">
    <property type="term" value="F:hydrolase activity"/>
    <property type="evidence" value="ECO:0007669"/>
    <property type="project" value="UniProtKB-KW"/>
</dbReference>
<evidence type="ECO:0000256" key="11">
    <source>
        <dbReference type="ARBA" id="ARBA00046380"/>
    </source>
</evidence>
<reference evidence="14 15" key="1">
    <citation type="submission" date="2018-04" db="EMBL/GenBank/DDBJ databases">
        <title>Chitinophaga fuyangensis sp. nov., isolated from soil in a chemical factory.</title>
        <authorList>
            <person name="Chen K."/>
        </authorList>
    </citation>
    <scope>NUCLEOTIDE SEQUENCE [LARGE SCALE GENOMIC DNA]</scope>
    <source>
        <strain evidence="14 15">LY-1</strain>
    </source>
</reference>
<feature type="binding site" evidence="12">
    <location>
        <position position="950"/>
    </location>
    <ligand>
        <name>Mg(2+)</name>
        <dbReference type="ChEBI" id="CHEBI:18420"/>
        <label>2</label>
    </ligand>
</feature>
<evidence type="ECO:0000256" key="8">
    <source>
        <dbReference type="ARBA" id="ARBA00023118"/>
    </source>
</evidence>
<dbReference type="InterPro" id="IPR033114">
    <property type="entry name" value="HNH_CAS9"/>
</dbReference>
<dbReference type="Proteomes" id="UP000244450">
    <property type="component" value="Unassembled WGS sequence"/>
</dbReference>
<dbReference type="NCBIfam" id="TIGR01865">
    <property type="entry name" value="cas_Csn1"/>
    <property type="match status" value="1"/>
</dbReference>
<evidence type="ECO:0000256" key="9">
    <source>
        <dbReference type="ARBA" id="ARBA00023125"/>
    </source>
</evidence>
<feature type="active site" description="For RuvC-like nuclease domain" evidence="12">
    <location>
        <position position="8"/>
    </location>
</feature>
<dbReference type="EMBL" id="QCYK01000001">
    <property type="protein sequence ID" value="PUZ29378.1"/>
    <property type="molecule type" value="Genomic_DNA"/>
</dbReference>
<keyword evidence="15" id="KW-1185">Reference proteome</keyword>
<dbReference type="HAMAP" id="MF_01480">
    <property type="entry name" value="Cas9"/>
    <property type="match status" value="1"/>
</dbReference>
<feature type="binding site" evidence="12">
    <location>
        <position position="8"/>
    </location>
    <ligand>
        <name>Mg(2+)</name>
        <dbReference type="ChEBI" id="CHEBI:18420"/>
        <label>2</label>
    </ligand>
</feature>
<dbReference type="Gene3D" id="3.30.420.10">
    <property type="entry name" value="Ribonuclease H-like superfamily/Ribonuclease H"/>
    <property type="match status" value="3"/>
</dbReference>
<dbReference type="PROSITE" id="PS51749">
    <property type="entry name" value="HNH_CAS9"/>
    <property type="match status" value="1"/>
</dbReference>